<feature type="signal peptide" evidence="2">
    <location>
        <begin position="1"/>
        <end position="20"/>
    </location>
</feature>
<gene>
    <name evidence="3" type="ORF">DYE49_03245</name>
</gene>
<evidence type="ECO:0000256" key="2">
    <source>
        <dbReference type="SAM" id="SignalP"/>
    </source>
</evidence>
<protein>
    <submittedName>
        <fullName evidence="3">Uncharacterized protein</fullName>
    </submittedName>
</protein>
<keyword evidence="2" id="KW-0732">Signal</keyword>
<feature type="chain" id="PRO_5032374814" evidence="2">
    <location>
        <begin position="21"/>
        <end position="431"/>
    </location>
</feature>
<evidence type="ECO:0000313" key="3">
    <source>
        <dbReference type="EMBL" id="QOS39525.1"/>
    </source>
</evidence>
<dbReference type="PROSITE" id="PS51257">
    <property type="entry name" value="PROKAR_LIPOPROTEIN"/>
    <property type="match status" value="1"/>
</dbReference>
<feature type="compositionally biased region" description="Low complexity" evidence="1">
    <location>
        <begin position="27"/>
        <end position="43"/>
    </location>
</feature>
<dbReference type="AlphaFoldDB" id="A0A7M1XKK8"/>
<dbReference type="KEGG" id="trc:DYE49_03245"/>
<organism evidence="3 4">
    <name type="scientific">Treponema rectale</name>
    <dbReference type="NCBI Taxonomy" id="744512"/>
    <lineage>
        <taxon>Bacteria</taxon>
        <taxon>Pseudomonadati</taxon>
        <taxon>Spirochaetota</taxon>
        <taxon>Spirochaetia</taxon>
        <taxon>Spirochaetales</taxon>
        <taxon>Treponemataceae</taxon>
        <taxon>Treponema</taxon>
    </lineage>
</organism>
<feature type="region of interest" description="Disordered" evidence="1">
    <location>
        <begin position="27"/>
        <end position="47"/>
    </location>
</feature>
<dbReference type="Proteomes" id="UP000593591">
    <property type="component" value="Chromosome"/>
</dbReference>
<evidence type="ECO:0000313" key="4">
    <source>
        <dbReference type="Proteomes" id="UP000593591"/>
    </source>
</evidence>
<name>A0A7M1XKK8_9SPIR</name>
<dbReference type="EMBL" id="CP031517">
    <property type="protein sequence ID" value="QOS39525.1"/>
    <property type="molecule type" value="Genomic_DNA"/>
</dbReference>
<proteinExistence type="predicted"/>
<evidence type="ECO:0000256" key="1">
    <source>
        <dbReference type="SAM" id="MobiDB-lite"/>
    </source>
</evidence>
<accession>A0A7M1XKK8</accession>
<sequence length="431" mass="47058">MKLKRLALFALATLSSLGLAGCGNNPSSVEDSSAPVSSVVDASSKGETSSTKDEVTISYQFTGENTEMAAYGMAYTYYLNLYSDGTLDGYGYAMYSLDVSDSATNKNFTKWYEGKWAESVDDNDDKAIKAVVNYCEGVKSMTGEALTGKYTYTISYATDGVTPLPISNFSVPLGISGRQVTLEYNPTAYQTANDFINAKVYKFTAPTTYAALFEDTATKERIYLYEDNTGENFGSRLNEDGSLKGYYPTAKPVSWSYQNETLTINLNGTAHVVTITGNAGSMSWEEAIYGDYKATYNFVCEDVTALIKEQSGGNEGGEEKTYAQGTLYFDYTAIVSSQLKCRFVCSAAVWSAANALNYTPVEGNTDVLFSFTQEVAEGEKASMTFDCLKDGTYKFAFAAYHVEEVGTWTFANYSFGYTGSDNIEHKATLAH</sequence>
<reference evidence="3 4" key="1">
    <citation type="submission" date="2018-08" db="EMBL/GenBank/DDBJ databases">
        <title>The first complete genome of Treponema rectale (CHPAT), a commensal spirochete of the bovine rectum.</title>
        <authorList>
            <person name="Staton G.J."/>
            <person name="Clegg S.R."/>
            <person name="Carter S.D."/>
            <person name="Radford A.D."/>
            <person name="Darby A."/>
            <person name="Hall N."/>
            <person name="Birtles R.J."/>
            <person name="Evans N.J."/>
        </authorList>
    </citation>
    <scope>NUCLEOTIDE SEQUENCE [LARGE SCALE GENOMIC DNA]</scope>
    <source>
        <strain evidence="3 4">CHPA</strain>
    </source>
</reference>